<feature type="transmembrane region" description="Helical" evidence="8">
    <location>
        <begin position="57"/>
        <end position="79"/>
    </location>
</feature>
<dbReference type="Proteomes" id="UP000516437">
    <property type="component" value="Chromosome 2"/>
</dbReference>
<accession>A0A6A1WKE6</accession>
<evidence type="ECO:0000256" key="7">
    <source>
        <dbReference type="SAM" id="MobiDB-lite"/>
    </source>
</evidence>
<dbReference type="EMBL" id="RXIC02000020">
    <property type="protein sequence ID" value="KAB1224317.1"/>
    <property type="molecule type" value="Genomic_DNA"/>
</dbReference>
<dbReference type="InterPro" id="IPR000425">
    <property type="entry name" value="MIP"/>
</dbReference>
<sequence>MEGKDEDVRLGANRYRERQPIGTAAQSQDSKDYKEPPPAPLFDAEELSSWSFYRAGIAEFVATFLFLYITVLTAMGVVRSQNKCSTVGIQGIAWAFGGMIFALVYCTAGISGGHINPAVTFGLFLARKLSLTRAVFYIIMQCLGAICGAGVVKGFQKKQYEMLGGGANTIQAGYSTGGGLGAEIVGTFVLVYTVFSATDAKRNARDSHVPILAPLPIGFAVFLVHLATIPITGTGINPARSLGAALIYNKDQAWDDHIGRAVAQNVLLSNCSIDPISIYMKKKSCNEGDSYLYKWYFELGTSMKKLTILLYLLSCSAGSVAQDLWSLPGPDEKNGITSYGLVENDSDLVHGLLEVEGTLVGSSRTEKDCSQFDNDRVTLLLRPEPRNPLDMMQNGSCSIVDQRFLYEQYESEFEEGEREGVLDPQQIEEDLFNHIVWAPRIWRPWGFLFDCIERPNELGFPYWARSFRGKRIIYDEEDELQENDSEFLQSRTVQYQTRDRSSKEQGFFLISQFIWDPADPLFFLFKDQPFVSVFSHREFFADEEMPKGLLTSQTDLPTSIYKRWFLKNTQEKHFELLIYRQRWLRTNSSLSNGFFRSNTPSESYQYLSNLFLSNGTLLDQMTKTLLKKRWLFPDETKIGFM</sequence>
<gene>
    <name evidence="9" type="ORF">CJ030_MR2G025979</name>
</gene>
<dbReference type="NCBIfam" id="TIGR00861">
    <property type="entry name" value="MIP"/>
    <property type="match status" value="1"/>
</dbReference>
<feature type="transmembrane region" description="Helical" evidence="8">
    <location>
        <begin position="134"/>
        <end position="152"/>
    </location>
</feature>
<evidence type="ECO:0000256" key="3">
    <source>
        <dbReference type="ARBA" id="ARBA00022692"/>
    </source>
</evidence>
<reference evidence="9 10" key="1">
    <citation type="journal article" date="2019" name="Plant Biotechnol. J.">
        <title>The red bayberry genome and genetic basis of sex determination.</title>
        <authorList>
            <person name="Jia H.M."/>
            <person name="Jia H.J."/>
            <person name="Cai Q.L."/>
            <person name="Wang Y."/>
            <person name="Zhao H.B."/>
            <person name="Yang W.F."/>
            <person name="Wang G.Y."/>
            <person name="Li Y.H."/>
            <person name="Zhan D.L."/>
            <person name="Shen Y.T."/>
            <person name="Niu Q.F."/>
            <person name="Chang L."/>
            <person name="Qiu J."/>
            <person name="Zhao L."/>
            <person name="Xie H.B."/>
            <person name="Fu W.Y."/>
            <person name="Jin J."/>
            <person name="Li X.W."/>
            <person name="Jiao Y."/>
            <person name="Zhou C.C."/>
            <person name="Tu T."/>
            <person name="Chai C.Y."/>
            <person name="Gao J.L."/>
            <person name="Fan L.J."/>
            <person name="van de Weg E."/>
            <person name="Wang J.Y."/>
            <person name="Gao Z.S."/>
        </authorList>
    </citation>
    <scope>NUCLEOTIDE SEQUENCE [LARGE SCALE GENOMIC DNA]</scope>
    <source>
        <tissue evidence="9">Leaves</tissue>
    </source>
</reference>
<evidence type="ECO:0000256" key="5">
    <source>
        <dbReference type="ARBA" id="ARBA00023136"/>
    </source>
</evidence>
<dbReference type="InterPro" id="IPR022357">
    <property type="entry name" value="MIP_CS"/>
</dbReference>
<dbReference type="Gene3D" id="1.20.1080.10">
    <property type="entry name" value="Glycerol uptake facilitator protein"/>
    <property type="match status" value="1"/>
</dbReference>
<feature type="transmembrane region" description="Helical" evidence="8">
    <location>
        <begin position="91"/>
        <end position="114"/>
    </location>
</feature>
<dbReference type="CDD" id="cd00333">
    <property type="entry name" value="MIP"/>
    <property type="match status" value="1"/>
</dbReference>
<dbReference type="PROSITE" id="PS00221">
    <property type="entry name" value="MIP"/>
    <property type="match status" value="1"/>
</dbReference>
<feature type="region of interest" description="Disordered" evidence="7">
    <location>
        <begin position="1"/>
        <end position="36"/>
    </location>
</feature>
<protein>
    <submittedName>
        <fullName evidence="9">Protein Ycf2</fullName>
    </submittedName>
</protein>
<dbReference type="Pfam" id="PF00230">
    <property type="entry name" value="MIP"/>
    <property type="match status" value="1"/>
</dbReference>
<evidence type="ECO:0000256" key="8">
    <source>
        <dbReference type="SAM" id="Phobius"/>
    </source>
</evidence>
<dbReference type="PANTHER" id="PTHR45687">
    <property type="entry name" value="AQUAPORIN OR AQUAGLYCEROPORIN RELATED"/>
    <property type="match status" value="1"/>
</dbReference>
<dbReference type="GO" id="GO:0016020">
    <property type="term" value="C:membrane"/>
    <property type="evidence" value="ECO:0007669"/>
    <property type="project" value="UniProtKB-SubCell"/>
</dbReference>
<organism evidence="9 10">
    <name type="scientific">Morella rubra</name>
    <name type="common">Chinese bayberry</name>
    <dbReference type="NCBI Taxonomy" id="262757"/>
    <lineage>
        <taxon>Eukaryota</taxon>
        <taxon>Viridiplantae</taxon>
        <taxon>Streptophyta</taxon>
        <taxon>Embryophyta</taxon>
        <taxon>Tracheophyta</taxon>
        <taxon>Spermatophyta</taxon>
        <taxon>Magnoliopsida</taxon>
        <taxon>eudicotyledons</taxon>
        <taxon>Gunneridae</taxon>
        <taxon>Pentapetalae</taxon>
        <taxon>rosids</taxon>
        <taxon>fabids</taxon>
        <taxon>Fagales</taxon>
        <taxon>Myricaceae</taxon>
        <taxon>Morella</taxon>
    </lineage>
</organism>
<keyword evidence="2" id="KW-0813">Transport</keyword>
<dbReference type="InterPro" id="IPR034294">
    <property type="entry name" value="Aquaporin_transptr"/>
</dbReference>
<dbReference type="AlphaFoldDB" id="A0A6A1WKE6"/>
<evidence type="ECO:0000256" key="2">
    <source>
        <dbReference type="ARBA" id="ARBA00022448"/>
    </source>
</evidence>
<keyword evidence="10" id="KW-1185">Reference proteome</keyword>
<proteinExistence type="inferred from homology"/>
<name>A0A6A1WKE6_9ROSI</name>
<evidence type="ECO:0000313" key="9">
    <source>
        <dbReference type="EMBL" id="KAB1224317.1"/>
    </source>
</evidence>
<evidence type="ECO:0000256" key="6">
    <source>
        <dbReference type="ARBA" id="ARBA00038497"/>
    </source>
</evidence>
<feature type="compositionally biased region" description="Basic and acidic residues" evidence="7">
    <location>
        <begin position="1"/>
        <end position="19"/>
    </location>
</feature>
<evidence type="ECO:0000256" key="4">
    <source>
        <dbReference type="ARBA" id="ARBA00022989"/>
    </source>
</evidence>
<dbReference type="FunFam" id="1.20.1080.10:FF:000001">
    <property type="entry name" value="Probable aquaporin PIP1-2"/>
    <property type="match status" value="1"/>
</dbReference>
<keyword evidence="4 8" id="KW-1133">Transmembrane helix</keyword>
<comment type="subcellular location">
    <subcellularLocation>
        <location evidence="1">Membrane</location>
        <topology evidence="1">Multi-pass membrane protein</topology>
    </subcellularLocation>
</comment>
<evidence type="ECO:0000256" key="1">
    <source>
        <dbReference type="ARBA" id="ARBA00004141"/>
    </source>
</evidence>
<feature type="transmembrane region" description="Helical" evidence="8">
    <location>
        <begin position="211"/>
        <end position="231"/>
    </location>
</feature>
<comment type="similarity">
    <text evidence="6">Belongs to the MIP/aquaporin (TC 1.A.8) family. PIP (TC 1.A.8.11) subfamily.</text>
</comment>
<evidence type="ECO:0000313" key="10">
    <source>
        <dbReference type="Proteomes" id="UP000516437"/>
    </source>
</evidence>
<dbReference type="InterPro" id="IPR023271">
    <property type="entry name" value="Aquaporin-like"/>
</dbReference>
<comment type="caution">
    <text evidence="9">The sequence shown here is derived from an EMBL/GenBank/DDBJ whole genome shotgun (WGS) entry which is preliminary data.</text>
</comment>
<dbReference type="GO" id="GO:0015267">
    <property type="term" value="F:channel activity"/>
    <property type="evidence" value="ECO:0007669"/>
    <property type="project" value="InterPro"/>
</dbReference>
<dbReference type="OrthoDB" id="1653389at2759"/>
<dbReference type="SUPFAM" id="SSF81338">
    <property type="entry name" value="Aquaporin-like"/>
    <property type="match status" value="1"/>
</dbReference>
<dbReference type="PRINTS" id="PR00783">
    <property type="entry name" value="MINTRINSICP"/>
</dbReference>
<keyword evidence="3 8" id="KW-0812">Transmembrane</keyword>
<keyword evidence="5 8" id="KW-0472">Membrane</keyword>